<proteinExistence type="predicted"/>
<keyword evidence="2" id="KW-1185">Reference proteome</keyword>
<comment type="caution">
    <text evidence="1">The sequence shown here is derived from an EMBL/GenBank/DDBJ whole genome shotgun (WGS) entry which is preliminary data.</text>
</comment>
<gene>
    <name evidence="1" type="ORF">NUW58_g43</name>
</gene>
<dbReference type="Proteomes" id="UP001143856">
    <property type="component" value="Unassembled WGS sequence"/>
</dbReference>
<dbReference type="EMBL" id="JAPDGR010000004">
    <property type="protein sequence ID" value="KAJ2999269.1"/>
    <property type="molecule type" value="Genomic_DNA"/>
</dbReference>
<organism evidence="1 2">
    <name type="scientific">Xylaria curta</name>
    <dbReference type="NCBI Taxonomy" id="42375"/>
    <lineage>
        <taxon>Eukaryota</taxon>
        <taxon>Fungi</taxon>
        <taxon>Dikarya</taxon>
        <taxon>Ascomycota</taxon>
        <taxon>Pezizomycotina</taxon>
        <taxon>Sordariomycetes</taxon>
        <taxon>Xylariomycetidae</taxon>
        <taxon>Xylariales</taxon>
        <taxon>Xylariaceae</taxon>
        <taxon>Xylaria</taxon>
    </lineage>
</organism>
<name>A0ACC1PSG4_9PEZI</name>
<evidence type="ECO:0000313" key="2">
    <source>
        <dbReference type="Proteomes" id="UP001143856"/>
    </source>
</evidence>
<sequence length="522" mass="55718">MDKCSPLEAPTPPKSGNPPLGSWRLGVVITSLCLGIFLLGLDQNIIGVAIPRITTEFRSLNDIAWYGSAYLLTITAFQPFFGNLYKYFNAKLVYLVSLVLFEVGSIICAVANKSSVLIFGRAFLGFGAAGLLQGALAIIGNVPVGVAVVAAILLFVNIKPSSNQINHELPLRTKLQQMDAVGTLLFLGAVVSLLLVLQWGGQTYPWSDSRCIGLFVGFGSIAAVFGFWEWKQGDTAIVPFRTLRKRSIHMGALVLFALGMSSLTYAYYLPVYFQSAQGVSTTQSGVQFIALVLPQIVGLVVVGAIVTQWGYYVPYMVAGVVVTSIGAGLLTTIGVSTPTVQWAAYMVINGLGIGMAQQLPYTAVQAVLDPIDVPIGNAIAVFSYQLGGAIAVAIGQNLLLAKLTMTVPRHTNAVTPQAVIAVGATGLEQLAPTPEVLAALRSAYAEALRDPLILALASALLAFPFCCAMERLNIKHIAEKRQQRQAAMDEDKAEAGGKPLSPNREFQDHESNDIRERSAGTN</sequence>
<protein>
    <submittedName>
        <fullName evidence="1">Uncharacterized protein</fullName>
    </submittedName>
</protein>
<evidence type="ECO:0000313" key="1">
    <source>
        <dbReference type="EMBL" id="KAJ2999269.1"/>
    </source>
</evidence>
<reference evidence="1" key="1">
    <citation type="submission" date="2022-10" db="EMBL/GenBank/DDBJ databases">
        <title>Genome Sequence of Xylaria curta.</title>
        <authorList>
            <person name="Buettner E."/>
        </authorList>
    </citation>
    <scope>NUCLEOTIDE SEQUENCE</scope>
    <source>
        <strain evidence="1">Babe10</strain>
    </source>
</reference>
<accession>A0ACC1PSG4</accession>